<proteinExistence type="predicted"/>
<evidence type="ECO:0000313" key="2">
    <source>
        <dbReference type="Proteomes" id="UP001314170"/>
    </source>
</evidence>
<protein>
    <submittedName>
        <fullName evidence="1">Uncharacterized protein</fullName>
    </submittedName>
</protein>
<keyword evidence="2" id="KW-1185">Reference proteome</keyword>
<evidence type="ECO:0000313" key="1">
    <source>
        <dbReference type="EMBL" id="CAK7351209.1"/>
    </source>
</evidence>
<sequence length="72" mass="8343">MALAPAFAKMIKILVKEPHTSKESKDTACYWIHLNGVLQRRVACIDIQFDDSIIIIFYFFENYVEDAKLGYV</sequence>
<dbReference type="EMBL" id="CAWUPB010001184">
    <property type="protein sequence ID" value="CAK7351209.1"/>
    <property type="molecule type" value="Genomic_DNA"/>
</dbReference>
<comment type="caution">
    <text evidence="1">The sequence shown here is derived from an EMBL/GenBank/DDBJ whole genome shotgun (WGS) entry which is preliminary data.</text>
</comment>
<name>A0AAV1SHQ9_9ROSI</name>
<gene>
    <name evidence="1" type="ORF">DCAF_LOCUS23739</name>
</gene>
<organism evidence="1 2">
    <name type="scientific">Dovyalis caffra</name>
    <dbReference type="NCBI Taxonomy" id="77055"/>
    <lineage>
        <taxon>Eukaryota</taxon>
        <taxon>Viridiplantae</taxon>
        <taxon>Streptophyta</taxon>
        <taxon>Embryophyta</taxon>
        <taxon>Tracheophyta</taxon>
        <taxon>Spermatophyta</taxon>
        <taxon>Magnoliopsida</taxon>
        <taxon>eudicotyledons</taxon>
        <taxon>Gunneridae</taxon>
        <taxon>Pentapetalae</taxon>
        <taxon>rosids</taxon>
        <taxon>fabids</taxon>
        <taxon>Malpighiales</taxon>
        <taxon>Salicaceae</taxon>
        <taxon>Flacourtieae</taxon>
        <taxon>Dovyalis</taxon>
    </lineage>
</organism>
<dbReference type="Proteomes" id="UP001314170">
    <property type="component" value="Unassembled WGS sequence"/>
</dbReference>
<reference evidence="1 2" key="1">
    <citation type="submission" date="2024-01" db="EMBL/GenBank/DDBJ databases">
        <authorList>
            <person name="Waweru B."/>
        </authorList>
    </citation>
    <scope>NUCLEOTIDE SEQUENCE [LARGE SCALE GENOMIC DNA]</scope>
</reference>
<accession>A0AAV1SHQ9</accession>
<dbReference type="AlphaFoldDB" id="A0AAV1SHQ9"/>